<keyword evidence="2 7" id="KW-0175">Coiled coil</keyword>
<dbReference type="GO" id="GO:0045010">
    <property type="term" value="P:actin nucleation"/>
    <property type="evidence" value="ECO:0007669"/>
    <property type="project" value="UniProtKB-ARBA"/>
</dbReference>
<dbReference type="AlphaFoldDB" id="G8YKS2"/>
<dbReference type="GO" id="GO:0030864">
    <property type="term" value="C:cortical actin cytoskeleton"/>
    <property type="evidence" value="ECO:0007669"/>
    <property type="project" value="UniProtKB-ARBA"/>
</dbReference>
<dbReference type="PROSITE" id="PS51741">
    <property type="entry name" value="F_BAR"/>
    <property type="match status" value="1"/>
</dbReference>
<dbReference type="InterPro" id="IPR001452">
    <property type="entry name" value="SH3_domain"/>
</dbReference>
<dbReference type="FunFam" id="2.30.30.40:FF:000072">
    <property type="entry name" value="Unconventional Myosin IB"/>
    <property type="match status" value="1"/>
</dbReference>
<evidence type="ECO:0000256" key="5">
    <source>
        <dbReference type="ARBA" id="ARBA00074946"/>
    </source>
</evidence>
<dbReference type="Proteomes" id="UP000005222">
    <property type="component" value="Chromosome F"/>
</dbReference>
<evidence type="ECO:0000259" key="10">
    <source>
        <dbReference type="PROSITE" id="PS51741"/>
    </source>
</evidence>
<evidence type="ECO:0000256" key="6">
    <source>
        <dbReference type="PROSITE-ProRule" id="PRU00192"/>
    </source>
</evidence>
<feature type="domain" description="SH3" evidence="9">
    <location>
        <begin position="490"/>
        <end position="551"/>
    </location>
</feature>
<gene>
    <name evidence="11" type="primary">Piso0_001432</name>
    <name evidence="11" type="ORF">GNLVRS01_PISO0F06275g</name>
</gene>
<dbReference type="InterPro" id="IPR027267">
    <property type="entry name" value="AH/BAR_dom_sf"/>
</dbReference>
<comment type="function">
    <text evidence="3">Plays a role in endocytosis and trafficking to the vacuole. Functions with type I myosins to restore polarity of the actin cytoskeleton after NaCl stress.</text>
</comment>
<evidence type="ECO:0000313" key="12">
    <source>
        <dbReference type="Proteomes" id="UP000005222"/>
    </source>
</evidence>
<dbReference type="SMART" id="SM00055">
    <property type="entry name" value="FCH"/>
    <property type="match status" value="1"/>
</dbReference>
<dbReference type="Pfam" id="PF00018">
    <property type="entry name" value="SH3_1"/>
    <property type="match status" value="1"/>
</dbReference>
<dbReference type="Gene3D" id="1.20.1270.60">
    <property type="entry name" value="Arfaptin homology (AH) domain/BAR domain"/>
    <property type="match status" value="1"/>
</dbReference>
<proteinExistence type="inferred from homology"/>
<dbReference type="CDD" id="cd11912">
    <property type="entry name" value="SH3_Bzz1_1"/>
    <property type="match status" value="1"/>
</dbReference>
<dbReference type="FunCoup" id="G8YKS2">
    <property type="interactions" value="586"/>
</dbReference>
<name>G8YKS2_PICSO</name>
<dbReference type="SUPFAM" id="SSF103657">
    <property type="entry name" value="BAR/IMD domain-like"/>
    <property type="match status" value="1"/>
</dbReference>
<dbReference type="PROSITE" id="PS50002">
    <property type="entry name" value="SH3"/>
    <property type="match status" value="2"/>
</dbReference>
<dbReference type="PANTHER" id="PTHR15735">
    <property type="entry name" value="FCH AND DOUBLE SH3 DOMAINS PROTEIN"/>
    <property type="match status" value="1"/>
</dbReference>
<dbReference type="STRING" id="559304.G8YKS2"/>
<keyword evidence="12" id="KW-1185">Reference proteome</keyword>
<evidence type="ECO:0000256" key="4">
    <source>
        <dbReference type="ARBA" id="ARBA00061387"/>
    </source>
</evidence>
<evidence type="ECO:0000256" key="1">
    <source>
        <dbReference type="ARBA" id="ARBA00022443"/>
    </source>
</evidence>
<dbReference type="SUPFAM" id="SSF50044">
    <property type="entry name" value="SH3-domain"/>
    <property type="match status" value="2"/>
</dbReference>
<feature type="domain" description="F-BAR" evidence="10">
    <location>
        <begin position="31"/>
        <end position="297"/>
    </location>
</feature>
<dbReference type="InterPro" id="IPR036028">
    <property type="entry name" value="SH3-like_dom_sf"/>
</dbReference>
<dbReference type="eggNOG" id="KOG3565">
    <property type="taxonomic scope" value="Eukaryota"/>
</dbReference>
<dbReference type="GO" id="GO:0030833">
    <property type="term" value="P:regulation of actin filament polymerization"/>
    <property type="evidence" value="ECO:0007669"/>
    <property type="project" value="TreeGrafter"/>
</dbReference>
<reference evidence="11 12" key="1">
    <citation type="journal article" date="2012" name="G3 (Bethesda)">
        <title>Pichia sorbitophila, an interspecies yeast hybrid reveals early steps of genome resolution following polyploidization.</title>
        <authorList>
            <person name="Leh Louis V."/>
            <person name="Despons L."/>
            <person name="Friedrich A."/>
            <person name="Martin T."/>
            <person name="Durrens P."/>
            <person name="Casaregola S."/>
            <person name="Neuveglise C."/>
            <person name="Fairhead C."/>
            <person name="Marck C."/>
            <person name="Cruz J.A."/>
            <person name="Straub M.L."/>
            <person name="Kugler V."/>
            <person name="Sacerdot C."/>
            <person name="Uzunov Z."/>
            <person name="Thierry A."/>
            <person name="Weiss S."/>
            <person name="Bleykasten C."/>
            <person name="De Montigny J."/>
            <person name="Jacques N."/>
            <person name="Jung P."/>
            <person name="Lemaire M."/>
            <person name="Mallet S."/>
            <person name="Morel G."/>
            <person name="Richard G.F."/>
            <person name="Sarkar A."/>
            <person name="Savel G."/>
            <person name="Schacherer J."/>
            <person name="Seret M.L."/>
            <person name="Talla E."/>
            <person name="Samson G."/>
            <person name="Jubin C."/>
            <person name="Poulain J."/>
            <person name="Vacherie B."/>
            <person name="Barbe V."/>
            <person name="Pelletier E."/>
            <person name="Sherman D.J."/>
            <person name="Westhof E."/>
            <person name="Weissenbach J."/>
            <person name="Baret P.V."/>
            <person name="Wincker P."/>
            <person name="Gaillardin C."/>
            <person name="Dujon B."/>
            <person name="Souciet J.L."/>
        </authorList>
    </citation>
    <scope>NUCLEOTIDE SEQUENCE [LARGE SCALE GENOMIC DNA]</scope>
    <source>
        <strain evidence="12">ATCC MYA-4447 / BCRC 22081 / CBS 7064 / NBRC 10061 / NRRL Y-12695</strain>
    </source>
</reference>
<dbReference type="InterPro" id="IPR031160">
    <property type="entry name" value="F_BAR_dom"/>
</dbReference>
<dbReference type="InterPro" id="IPR001060">
    <property type="entry name" value="FCH_dom"/>
</dbReference>
<evidence type="ECO:0000256" key="2">
    <source>
        <dbReference type="ARBA" id="ARBA00023054"/>
    </source>
</evidence>
<keyword evidence="1 6" id="KW-0728">SH3 domain</keyword>
<protein>
    <recommendedName>
        <fullName evidence="5">Protein BZZ1</fullName>
    </recommendedName>
</protein>
<accession>G8YKS2</accession>
<evidence type="ECO:0000259" key="9">
    <source>
        <dbReference type="PROSITE" id="PS50002"/>
    </source>
</evidence>
<sequence>MSTISQILQNQTRYKETEALKTKFRMSVEELSIGNELRDSFKNTSKWVNGGINWLGTVEEFYRERATIEKEYASKLKDLCARHFQKKAKLSTSLSVGDEPKITPGSLESASLVLWNELLTQTESIADEKVRFSKELDGTISDKVVQLRSKSSKISRKLEDINTFLVNEKERTEEEVNKAKKHYDSACNSTESARQKVEKSSSDKQQQKLEAKTTDMNIAKNAYLIQISIANRLKDKYYYQDVPELLDYYQELNETRVGILNKLLKNASIIERASNDRIKEKLHIIDQTIDQNDTKLDIAMFIKHNAYDWKEPDDFYFVPSEIWHDDENLVVKEPELTDLKKRLNNCLNEYTTVESQCMDSKQALEEASNDRQKDSSNLTLAFETKIQNALSLLSRFFMADSTRVRLEVEIEVIQNYAGDKDLSYIETREKKKSLLGFLKGKNHNHSVPENNSDAQSVTTIKSASAQKLSNTGIFSLRKFKDHKGGNDSTGSSAQAIALYGYSSTSGDELSISAGETLSVVEADDGSGWTLVSNSDGSQGLVPTSYIQIQAASDTSRTKKKGPSVPPKRGAKKIQYVEALYEYNADGDDELSIRPGDRIILVEDDVDGSGWMDGELDGQRGLFPTSYVRKI</sequence>
<dbReference type="Gene3D" id="2.30.30.40">
    <property type="entry name" value="SH3 Domains"/>
    <property type="match status" value="2"/>
</dbReference>
<evidence type="ECO:0000256" key="8">
    <source>
        <dbReference type="SAM" id="MobiDB-lite"/>
    </source>
</evidence>
<dbReference type="PANTHER" id="PTHR15735:SF21">
    <property type="entry name" value="PROTEIN NERVOUS WRECK"/>
    <property type="match status" value="1"/>
</dbReference>
<dbReference type="SMART" id="SM00326">
    <property type="entry name" value="SH3"/>
    <property type="match status" value="2"/>
</dbReference>
<feature type="compositionally biased region" description="Basic and acidic residues" evidence="8">
    <location>
        <begin position="193"/>
        <end position="211"/>
    </location>
</feature>
<dbReference type="PRINTS" id="PR00452">
    <property type="entry name" value="SH3DOMAIN"/>
</dbReference>
<dbReference type="EMBL" id="FO082054">
    <property type="protein sequence ID" value="CCE88656.1"/>
    <property type="molecule type" value="Genomic_DNA"/>
</dbReference>
<dbReference type="Pfam" id="PF00611">
    <property type="entry name" value="FCH"/>
    <property type="match status" value="1"/>
</dbReference>
<evidence type="ECO:0000256" key="7">
    <source>
        <dbReference type="PROSITE-ProRule" id="PRU01077"/>
    </source>
</evidence>
<dbReference type="InterPro" id="IPR035459">
    <property type="entry name" value="Bzz1_SH3_1"/>
</dbReference>
<feature type="compositionally biased region" description="Basic and acidic residues" evidence="8">
    <location>
        <begin position="175"/>
        <end position="184"/>
    </location>
</feature>
<comment type="similarity">
    <text evidence="4">Belongs to the BZZ1 family.</text>
</comment>
<feature type="region of interest" description="Disordered" evidence="8">
    <location>
        <begin position="175"/>
        <end position="211"/>
    </location>
</feature>
<feature type="domain" description="SH3" evidence="9">
    <location>
        <begin position="571"/>
        <end position="630"/>
    </location>
</feature>
<dbReference type="HOGENOM" id="CLU_015390_1_0_1"/>
<organism evidence="11 12">
    <name type="scientific">Pichia sorbitophila (strain ATCC MYA-4447 / BCRC 22081 / CBS 7064 / NBRC 10061 / NRRL Y-12695)</name>
    <name type="common">Hybrid yeast</name>
    <dbReference type="NCBI Taxonomy" id="559304"/>
    <lineage>
        <taxon>Eukaryota</taxon>
        <taxon>Fungi</taxon>
        <taxon>Dikarya</taxon>
        <taxon>Ascomycota</taxon>
        <taxon>Saccharomycotina</taxon>
        <taxon>Pichiomycetes</taxon>
        <taxon>Debaryomycetaceae</taxon>
        <taxon>Millerozyma</taxon>
    </lineage>
</organism>
<dbReference type="OrthoDB" id="8783038at2759"/>
<evidence type="ECO:0000313" key="11">
    <source>
        <dbReference type="EMBL" id="CCE88656.1"/>
    </source>
</evidence>
<dbReference type="InParanoid" id="G8YKS2"/>
<dbReference type="FunFam" id="1.20.1270.60:FF:000060">
    <property type="entry name" value="Actin polymerization protein Bzz1"/>
    <property type="match status" value="1"/>
</dbReference>
<dbReference type="OMA" id="TPMMEEP"/>
<evidence type="ECO:0000256" key="3">
    <source>
        <dbReference type="ARBA" id="ARBA00054085"/>
    </source>
</evidence>
<dbReference type="Pfam" id="PF14604">
    <property type="entry name" value="SH3_9"/>
    <property type="match status" value="1"/>
</dbReference>